<evidence type="ECO:0000313" key="3">
    <source>
        <dbReference type="EMBL" id="EEN51344.1"/>
    </source>
</evidence>
<dbReference type="InParanoid" id="C3Z830"/>
<dbReference type="InterPro" id="IPR011042">
    <property type="entry name" value="6-blade_b-propeller_TolB-like"/>
</dbReference>
<feature type="repeat" description="NHL" evidence="2">
    <location>
        <begin position="347"/>
        <end position="387"/>
    </location>
</feature>
<accession>C3Z830</accession>
<dbReference type="PANTHER" id="PTHR24104">
    <property type="entry name" value="E3 UBIQUITIN-PROTEIN LIGASE NHLRC1-RELATED"/>
    <property type="match status" value="1"/>
</dbReference>
<dbReference type="PROSITE" id="PS51125">
    <property type="entry name" value="NHL"/>
    <property type="match status" value="1"/>
</dbReference>
<dbReference type="PANTHER" id="PTHR24104:SF50">
    <property type="entry name" value="SMP-30_GLUCONOLACTONASE_LRE-LIKE REGION DOMAIN-CONTAINING PROTEIN"/>
    <property type="match status" value="1"/>
</dbReference>
<dbReference type="EMBL" id="GG666592">
    <property type="protein sequence ID" value="EEN51344.1"/>
    <property type="molecule type" value="Genomic_DNA"/>
</dbReference>
<evidence type="ECO:0000256" key="1">
    <source>
        <dbReference type="ARBA" id="ARBA00022737"/>
    </source>
</evidence>
<dbReference type="InterPro" id="IPR001258">
    <property type="entry name" value="NHL_repeat"/>
</dbReference>
<dbReference type="SUPFAM" id="SSF63829">
    <property type="entry name" value="Calcium-dependent phosphotriesterase"/>
    <property type="match status" value="1"/>
</dbReference>
<organism>
    <name type="scientific">Branchiostoma floridae</name>
    <name type="common">Florida lancelet</name>
    <name type="synonym">Amphioxus</name>
    <dbReference type="NCBI Taxonomy" id="7739"/>
    <lineage>
        <taxon>Eukaryota</taxon>
        <taxon>Metazoa</taxon>
        <taxon>Chordata</taxon>
        <taxon>Cephalochordata</taxon>
        <taxon>Leptocardii</taxon>
        <taxon>Amphioxiformes</taxon>
        <taxon>Branchiostomatidae</taxon>
        <taxon>Branchiostoma</taxon>
    </lineage>
</organism>
<dbReference type="CDD" id="cd05819">
    <property type="entry name" value="NHL"/>
    <property type="match status" value="1"/>
</dbReference>
<name>C3Z830_BRAFL</name>
<dbReference type="AlphaFoldDB" id="C3Z830"/>
<evidence type="ECO:0008006" key="4">
    <source>
        <dbReference type="Google" id="ProtNLM"/>
    </source>
</evidence>
<dbReference type="eggNOG" id="KOG2177">
    <property type="taxonomic scope" value="Eukaryota"/>
</dbReference>
<proteinExistence type="predicted"/>
<gene>
    <name evidence="3" type="ORF">BRAFLDRAFT_87569</name>
</gene>
<protein>
    <recommendedName>
        <fullName evidence="4">Bulb-type lectin domain-containing protein</fullName>
    </recommendedName>
</protein>
<reference evidence="3" key="1">
    <citation type="journal article" date="2008" name="Nature">
        <title>The amphioxus genome and the evolution of the chordate karyotype.</title>
        <authorList>
            <consortium name="US DOE Joint Genome Institute (JGI-PGF)"/>
            <person name="Putnam N.H."/>
            <person name="Butts T."/>
            <person name="Ferrier D.E.K."/>
            <person name="Furlong R.F."/>
            <person name="Hellsten U."/>
            <person name="Kawashima T."/>
            <person name="Robinson-Rechavi M."/>
            <person name="Shoguchi E."/>
            <person name="Terry A."/>
            <person name="Yu J.-K."/>
            <person name="Benito-Gutierrez E.L."/>
            <person name="Dubchak I."/>
            <person name="Garcia-Fernandez J."/>
            <person name="Gibson-Brown J.J."/>
            <person name="Grigoriev I.V."/>
            <person name="Horton A.C."/>
            <person name="de Jong P.J."/>
            <person name="Jurka J."/>
            <person name="Kapitonov V.V."/>
            <person name="Kohara Y."/>
            <person name="Kuroki Y."/>
            <person name="Lindquist E."/>
            <person name="Lucas S."/>
            <person name="Osoegawa K."/>
            <person name="Pennacchio L.A."/>
            <person name="Salamov A.A."/>
            <person name="Satou Y."/>
            <person name="Sauka-Spengler T."/>
            <person name="Schmutz J."/>
            <person name="Shin-I T."/>
            <person name="Toyoda A."/>
            <person name="Bronner-Fraser M."/>
            <person name="Fujiyama A."/>
            <person name="Holland L.Z."/>
            <person name="Holland P.W.H."/>
            <person name="Satoh N."/>
            <person name="Rokhsar D.S."/>
        </authorList>
    </citation>
    <scope>NUCLEOTIDE SEQUENCE [LARGE SCALE GENOMIC DNA]</scope>
    <source>
        <strain evidence="3">S238N-H82</strain>
        <tissue evidence="3">Testes</tissue>
    </source>
</reference>
<keyword evidence="1" id="KW-0677">Repeat</keyword>
<sequence>MAQASPSNFGNGEDIFGSDNNIANFCIQPYAVKYQEDLESAHGPADCEVIPPYVVKYQVHDDSGSDSPLVKTGVANQNGQTNVASDDVDIEPYAAAYMDQVDIPKQDRPFPSQWLLQTPPTMSARKDKISRMRFIQMRCTCQTSNTLQLGLTTTLATTFTSGPTECCSTVPTPPTVSNSSQREEHHDRCIKMQKITFGGRGRGPGNFKENYGVAVSADMPGENRRLYHFGVAVDVKPGYLWVVGSRALYNTDAYVVQYSTDGLPIQKFNKRFMNQNSHPHIAIDVHNNNVIVGEGHAIMIFQPNGSLVRSFQALDEERIVGIKGVISDNEGNILLTDYKSIQKYSHFGHLGLHKGPLKSPRDILMDPSGDIIVANSGNNRVDMFTGHGKFVRTVENITDPWGLAMEPDGQLVVTNPHHGTVTIFPRRVMFSRNSSVKETPLSHTPETIVASGTPFYYSH</sequence>
<dbReference type="InterPro" id="IPR050952">
    <property type="entry name" value="TRIM-NHL_E3_ligases"/>
</dbReference>
<dbReference type="Gene3D" id="2.120.10.30">
    <property type="entry name" value="TolB, C-terminal domain"/>
    <property type="match status" value="1"/>
</dbReference>
<evidence type="ECO:0000256" key="2">
    <source>
        <dbReference type="PROSITE-ProRule" id="PRU00504"/>
    </source>
</evidence>